<dbReference type="EMBL" id="PSPG01000006">
    <property type="protein sequence ID" value="PXF21656.1"/>
    <property type="molecule type" value="Genomic_DNA"/>
</dbReference>
<protein>
    <submittedName>
        <fullName evidence="1">Uncharacterized protein</fullName>
    </submittedName>
</protein>
<gene>
    <name evidence="1" type="ORF">CXX69_03330</name>
</gene>
<reference evidence="1 2" key="1">
    <citation type="journal article" date="2015" name="Nat. Commun.">
        <title>Genomic and transcriptomic evidence for scavenging of diverse organic compounds by widespread deep-sea archaea.</title>
        <authorList>
            <person name="Li M."/>
            <person name="Baker B.J."/>
            <person name="Anantharaman K."/>
            <person name="Jain S."/>
            <person name="Breier J.A."/>
            <person name="Dick G.J."/>
        </authorList>
    </citation>
    <scope>NUCLEOTIDE SEQUENCE [LARGE SCALE GENOMIC DNA]</scope>
    <source>
        <strain evidence="1">Cayman_51_deep</strain>
    </source>
</reference>
<evidence type="ECO:0000313" key="1">
    <source>
        <dbReference type="EMBL" id="PXF21656.1"/>
    </source>
</evidence>
<evidence type="ECO:0000313" key="2">
    <source>
        <dbReference type="Proteomes" id="UP000248161"/>
    </source>
</evidence>
<dbReference type="Proteomes" id="UP000248161">
    <property type="component" value="Unassembled WGS sequence"/>
</dbReference>
<comment type="caution">
    <text evidence="1">The sequence shown here is derived from an EMBL/GenBank/DDBJ whole genome shotgun (WGS) entry which is preliminary data.</text>
</comment>
<organism evidence="1 2">
    <name type="scientific">Candidatus Thalassarchaeum betae</name>
    <dbReference type="NCBI Taxonomy" id="2599289"/>
    <lineage>
        <taxon>Archaea</taxon>
        <taxon>Methanobacteriati</taxon>
        <taxon>Thermoplasmatota</taxon>
        <taxon>Candidatus Poseidoniia</taxon>
        <taxon>Candidatus Poseidoniales</taxon>
        <taxon>Candidatus Thalassarchaeaceae</taxon>
        <taxon>Candidatus Thalassarchaeum</taxon>
    </lineage>
</organism>
<dbReference type="AlphaFoldDB" id="A0A2V3HRX8"/>
<accession>A0A2V3HRX8</accession>
<name>A0A2V3HRX8_9ARCH</name>
<proteinExistence type="predicted"/>
<sequence length="62" mass="6782">MEYKTVTAGTREKGGLGVEEDSVQLVAVLDALVNDLIRLEWRPVGDVVIGPDGRLNQSMVRD</sequence>